<feature type="compositionally biased region" description="Polar residues" evidence="1">
    <location>
        <begin position="58"/>
        <end position="67"/>
    </location>
</feature>
<evidence type="ECO:0000313" key="2">
    <source>
        <dbReference type="EMBL" id="RVX76140.1"/>
    </source>
</evidence>
<dbReference type="Proteomes" id="UP000288859">
    <property type="component" value="Unassembled WGS sequence"/>
</dbReference>
<protein>
    <submittedName>
        <fullName evidence="2">Uncharacterized protein</fullName>
    </submittedName>
</protein>
<sequence>MSEFPVHNSPCSKRILIRGRCESRRSNRSAWPSSPAETAVHVEDDKKHTSHPDEDETLSNGMSNNLVIESPPVDQEEQGTAIDSVLDSECHEKLIHPMHTISLEKQCNVCIEDRETRLQAFWQRTQQDMNDRLNSRISSMASNVSGWQGRRFRATGGSTSPSLLSRSRSSTNTAVSDLSADSPAVKVTVAAPETPRRNSTVESEASISTIASPASSAAVGNFMRGVVGWKSSDSVDGGSSLFSSPKTNRLSWFGTPISPKSRTPVGQIPAVKVVDLDEVASPGQRGCRGLCCLLVDSTLEAKGSVRIDRIR</sequence>
<dbReference type="AlphaFoldDB" id="A0A438NK68"/>
<feature type="compositionally biased region" description="Basic and acidic residues" evidence="1">
    <location>
        <begin position="40"/>
        <end position="52"/>
    </location>
</feature>
<feature type="region of interest" description="Disordered" evidence="1">
    <location>
        <begin position="150"/>
        <end position="178"/>
    </location>
</feature>
<comment type="caution">
    <text evidence="2">The sequence shown here is derived from an EMBL/GenBank/DDBJ whole genome shotgun (WGS) entry which is preliminary data.</text>
</comment>
<evidence type="ECO:0000256" key="1">
    <source>
        <dbReference type="SAM" id="MobiDB-lite"/>
    </source>
</evidence>
<organism evidence="2 3">
    <name type="scientific">Exophiala mesophila</name>
    <name type="common">Black yeast-like fungus</name>
    <dbReference type="NCBI Taxonomy" id="212818"/>
    <lineage>
        <taxon>Eukaryota</taxon>
        <taxon>Fungi</taxon>
        <taxon>Dikarya</taxon>
        <taxon>Ascomycota</taxon>
        <taxon>Pezizomycotina</taxon>
        <taxon>Eurotiomycetes</taxon>
        <taxon>Chaetothyriomycetidae</taxon>
        <taxon>Chaetothyriales</taxon>
        <taxon>Herpotrichiellaceae</taxon>
        <taxon>Exophiala</taxon>
    </lineage>
</organism>
<reference evidence="2 3" key="1">
    <citation type="submission" date="2017-03" db="EMBL/GenBank/DDBJ databases">
        <title>Genomes of endolithic fungi from Antarctica.</title>
        <authorList>
            <person name="Coleine C."/>
            <person name="Masonjones S."/>
            <person name="Stajich J.E."/>
        </authorList>
    </citation>
    <scope>NUCLEOTIDE SEQUENCE [LARGE SCALE GENOMIC DNA]</scope>
    <source>
        <strain evidence="2 3">CCFEE 6314</strain>
    </source>
</reference>
<feature type="compositionally biased region" description="Low complexity" evidence="1">
    <location>
        <begin position="158"/>
        <end position="171"/>
    </location>
</feature>
<proteinExistence type="predicted"/>
<name>A0A438NK68_EXOME</name>
<feature type="region of interest" description="Disordered" evidence="1">
    <location>
        <begin position="22"/>
        <end position="78"/>
    </location>
</feature>
<gene>
    <name evidence="2" type="ORF">B0A52_00497</name>
</gene>
<accession>A0A438NK68</accession>
<dbReference type="EMBL" id="NAJM01000001">
    <property type="protein sequence ID" value="RVX76140.1"/>
    <property type="molecule type" value="Genomic_DNA"/>
</dbReference>
<evidence type="ECO:0000313" key="3">
    <source>
        <dbReference type="Proteomes" id="UP000288859"/>
    </source>
</evidence>